<keyword evidence="2" id="KW-0812">Transmembrane</keyword>
<organism evidence="4 5">
    <name type="scientific">Stratiformator vulcanicus</name>
    <dbReference type="NCBI Taxonomy" id="2527980"/>
    <lineage>
        <taxon>Bacteria</taxon>
        <taxon>Pseudomonadati</taxon>
        <taxon>Planctomycetota</taxon>
        <taxon>Planctomycetia</taxon>
        <taxon>Planctomycetales</taxon>
        <taxon>Planctomycetaceae</taxon>
        <taxon>Stratiformator</taxon>
    </lineage>
</organism>
<dbReference type="PANTHER" id="PTHR30273">
    <property type="entry name" value="PERIPLASMIC SIGNAL SENSOR AND SIGMA FACTOR ACTIVATOR FECR-RELATED"/>
    <property type="match status" value="1"/>
</dbReference>
<accession>A0A517R1H9</accession>
<keyword evidence="5" id="KW-1185">Reference proteome</keyword>
<feature type="region of interest" description="Disordered" evidence="1">
    <location>
        <begin position="270"/>
        <end position="291"/>
    </location>
</feature>
<dbReference type="Gene3D" id="3.40.50.1110">
    <property type="entry name" value="SGNH hydrolase"/>
    <property type="match status" value="1"/>
</dbReference>
<dbReference type="OrthoDB" id="258532at2"/>
<evidence type="ECO:0000256" key="1">
    <source>
        <dbReference type="SAM" id="MobiDB-lite"/>
    </source>
</evidence>
<keyword evidence="2" id="KW-0472">Membrane</keyword>
<sequence length="662" mass="73270">MTRTDREQLDDLLSTLVDGRIDGVGQDRLAVLLRDATARRRYLAFMRLHADLSIDRQIDAPVISAERLRDNRRPNDRFWFAAIVSALSLLVIAGWWQAFSIDQPTIASIASISISDGSVIASGSDAYQSDGELSAGKLSLETGKATLKMLSGAEVRLSAPASIELLDAKAIRLIAGRITADVPDQAIGFRILTPTADVIDLGTSFGIEVDDAGATEVHVFDGVVAARGSEEADIVPIAAGEGGRVELSGGELVAVAYDGSRFDSIRRADSIKPVSGSDSGEGSAPVDGDGPIPAEARVVFLGDRATSRGTHLLLIDQTLASQFNGDRPTFFNEGVTFPLSFDETDFHDRILAHRPTHAVLEFANDIARDDGRRTPTEYRRDMLRLIERLKAAGIEPVLTTGYPFDHDFEEPRTALNAYNSIVRQIAVEHRLRLADYYDGFVERGDPPSLVYKRFETPMFHGYHEMAECLLEAFGYPDLKVALKLHGLKTFPGVIEKWRYQSIERNLEIDEAYISSMNVDAEWDIVEIPEVDGFSRRRTEPTHSNHFQETEVGFVRSFRGARNRKYILASTINVPHSQEVTVNVGGTVRSVWLNGERIVEPPKYHRGWQPTAVRSDISLVAGRNQIVIETFDDFFFSLTKDADWGVTSLHTNEEPATFHTITP</sequence>
<dbReference type="KEGG" id="svp:Pan189_20850"/>
<dbReference type="InterPro" id="IPR036514">
    <property type="entry name" value="SGNH_hydro_sf"/>
</dbReference>
<protein>
    <submittedName>
        <fullName evidence="4">FecR protein</fullName>
    </submittedName>
</protein>
<feature type="transmembrane region" description="Helical" evidence="2">
    <location>
        <begin position="78"/>
        <end position="96"/>
    </location>
</feature>
<dbReference type="GO" id="GO:0016788">
    <property type="term" value="F:hydrolase activity, acting on ester bonds"/>
    <property type="evidence" value="ECO:0007669"/>
    <property type="project" value="UniProtKB-ARBA"/>
</dbReference>
<dbReference type="InterPro" id="IPR012373">
    <property type="entry name" value="Ferrdict_sens_TM"/>
</dbReference>
<dbReference type="AlphaFoldDB" id="A0A517R1H9"/>
<evidence type="ECO:0000259" key="3">
    <source>
        <dbReference type="Pfam" id="PF04773"/>
    </source>
</evidence>
<reference evidence="4 5" key="1">
    <citation type="submission" date="2019-02" db="EMBL/GenBank/DDBJ databases">
        <title>Deep-cultivation of Planctomycetes and their phenomic and genomic characterization uncovers novel biology.</title>
        <authorList>
            <person name="Wiegand S."/>
            <person name="Jogler M."/>
            <person name="Boedeker C."/>
            <person name="Pinto D."/>
            <person name="Vollmers J."/>
            <person name="Rivas-Marin E."/>
            <person name="Kohn T."/>
            <person name="Peeters S.H."/>
            <person name="Heuer A."/>
            <person name="Rast P."/>
            <person name="Oberbeckmann S."/>
            <person name="Bunk B."/>
            <person name="Jeske O."/>
            <person name="Meyerdierks A."/>
            <person name="Storesund J.E."/>
            <person name="Kallscheuer N."/>
            <person name="Luecker S."/>
            <person name="Lage O.M."/>
            <person name="Pohl T."/>
            <person name="Merkel B.J."/>
            <person name="Hornburger P."/>
            <person name="Mueller R.-W."/>
            <person name="Bruemmer F."/>
            <person name="Labrenz M."/>
            <person name="Spormann A.M."/>
            <person name="Op den Camp H."/>
            <person name="Overmann J."/>
            <person name="Amann R."/>
            <person name="Jetten M.S.M."/>
            <person name="Mascher T."/>
            <person name="Medema M.H."/>
            <person name="Devos D.P."/>
            <person name="Kaster A.-K."/>
            <person name="Ovreas L."/>
            <person name="Rohde M."/>
            <person name="Galperin M.Y."/>
            <person name="Jogler C."/>
        </authorList>
    </citation>
    <scope>NUCLEOTIDE SEQUENCE [LARGE SCALE GENOMIC DNA]</scope>
    <source>
        <strain evidence="4 5">Pan189</strain>
    </source>
</reference>
<dbReference type="Pfam" id="PF04773">
    <property type="entry name" value="FecR"/>
    <property type="match status" value="1"/>
</dbReference>
<feature type="domain" description="FecR protein" evidence="3">
    <location>
        <begin position="143"/>
        <end position="224"/>
    </location>
</feature>
<name>A0A517R1H9_9PLAN</name>
<dbReference type="GO" id="GO:0016989">
    <property type="term" value="F:sigma factor antagonist activity"/>
    <property type="evidence" value="ECO:0007669"/>
    <property type="project" value="TreeGrafter"/>
</dbReference>
<evidence type="ECO:0000313" key="4">
    <source>
        <dbReference type="EMBL" id="QDT37703.1"/>
    </source>
</evidence>
<dbReference type="SUPFAM" id="SSF52266">
    <property type="entry name" value="SGNH hydrolase"/>
    <property type="match status" value="1"/>
</dbReference>
<keyword evidence="2" id="KW-1133">Transmembrane helix</keyword>
<dbReference type="EMBL" id="CP036268">
    <property type="protein sequence ID" value="QDT37703.1"/>
    <property type="molecule type" value="Genomic_DNA"/>
</dbReference>
<dbReference type="Proteomes" id="UP000317318">
    <property type="component" value="Chromosome"/>
</dbReference>
<evidence type="ECO:0000256" key="2">
    <source>
        <dbReference type="SAM" id="Phobius"/>
    </source>
</evidence>
<gene>
    <name evidence="4" type="ORF">Pan189_20850</name>
</gene>
<dbReference type="Gene3D" id="2.60.120.1440">
    <property type="match status" value="1"/>
</dbReference>
<dbReference type="RefSeq" id="WP_145363795.1">
    <property type="nucleotide sequence ID" value="NZ_CP036268.1"/>
</dbReference>
<proteinExistence type="predicted"/>
<dbReference type="InterPro" id="IPR006860">
    <property type="entry name" value="FecR"/>
</dbReference>
<evidence type="ECO:0000313" key="5">
    <source>
        <dbReference type="Proteomes" id="UP000317318"/>
    </source>
</evidence>
<dbReference type="PANTHER" id="PTHR30273:SF2">
    <property type="entry name" value="PROTEIN FECR"/>
    <property type="match status" value="1"/>
</dbReference>